<name>I3SUG5_MEDTR</name>
<dbReference type="EMBL" id="BT144113">
    <property type="protein sequence ID" value="AFK43907.1"/>
    <property type="molecule type" value="mRNA"/>
</dbReference>
<accession>I3SUG5</accession>
<sequence length="54" mass="6206">MLHLYLSICRQEDQGTFVSDKKHRPKNKGTFSPCMSKTNSQTIAAAFLKYKVKE</sequence>
<organism evidence="1">
    <name type="scientific">Medicago truncatula</name>
    <name type="common">Barrel medic</name>
    <name type="synonym">Medicago tribuloides</name>
    <dbReference type="NCBI Taxonomy" id="3880"/>
    <lineage>
        <taxon>Eukaryota</taxon>
        <taxon>Viridiplantae</taxon>
        <taxon>Streptophyta</taxon>
        <taxon>Embryophyta</taxon>
        <taxon>Tracheophyta</taxon>
        <taxon>Spermatophyta</taxon>
        <taxon>Magnoliopsida</taxon>
        <taxon>eudicotyledons</taxon>
        <taxon>Gunneridae</taxon>
        <taxon>Pentapetalae</taxon>
        <taxon>rosids</taxon>
        <taxon>fabids</taxon>
        <taxon>Fabales</taxon>
        <taxon>Fabaceae</taxon>
        <taxon>Papilionoideae</taxon>
        <taxon>50 kb inversion clade</taxon>
        <taxon>NPAAA clade</taxon>
        <taxon>Hologalegina</taxon>
        <taxon>IRL clade</taxon>
        <taxon>Trifolieae</taxon>
        <taxon>Medicago</taxon>
    </lineage>
</organism>
<proteinExistence type="evidence at transcript level"/>
<dbReference type="AlphaFoldDB" id="I3SUG5"/>
<protein>
    <submittedName>
        <fullName evidence="1">Uncharacterized protein</fullName>
    </submittedName>
</protein>
<reference evidence="1" key="1">
    <citation type="submission" date="2012-05" db="EMBL/GenBank/DDBJ databases">
        <authorList>
            <person name="Krishnakumar V."/>
            <person name="Cheung F."/>
            <person name="Xiao Y."/>
            <person name="Chan A."/>
            <person name="Moskal W.A."/>
            <person name="Town C.D."/>
        </authorList>
    </citation>
    <scope>NUCLEOTIDE SEQUENCE</scope>
</reference>
<evidence type="ECO:0000313" key="1">
    <source>
        <dbReference type="EMBL" id="AFK43907.1"/>
    </source>
</evidence>